<dbReference type="SMART" id="SM01062">
    <property type="entry name" value="Ca_chan_IQ"/>
    <property type="match status" value="1"/>
</dbReference>
<keyword evidence="4 19" id="KW-0109">Calcium transport</keyword>
<feature type="region of interest" description="Disordered" evidence="20">
    <location>
        <begin position="1723"/>
        <end position="1803"/>
    </location>
</feature>
<feature type="transmembrane region" description="Helical" evidence="21">
    <location>
        <begin position="267"/>
        <end position="288"/>
    </location>
</feature>
<dbReference type="PANTHER" id="PTHR45628:SF7">
    <property type="entry name" value="VOLTAGE-DEPENDENT CALCIUM CHANNEL TYPE A SUBUNIT ALPHA-1"/>
    <property type="match status" value="1"/>
</dbReference>
<dbReference type="FunFam" id="1.20.120.350:FF:000001">
    <property type="entry name" value="Voltage-dependent L-type calcium channel subunit alpha"/>
    <property type="match status" value="1"/>
</dbReference>
<comment type="subcellular location">
    <subcellularLocation>
        <location evidence="1 19">Membrane</location>
        <topology evidence="1 19">Multi-pass membrane protein</topology>
    </subcellularLocation>
</comment>
<feature type="compositionally biased region" description="Polar residues" evidence="20">
    <location>
        <begin position="1761"/>
        <end position="1772"/>
    </location>
</feature>
<feature type="transmembrane region" description="Helical" evidence="21">
    <location>
        <begin position="479"/>
        <end position="500"/>
    </location>
</feature>
<feature type="binding site" evidence="17">
    <location>
        <position position="281"/>
    </location>
    <ligand>
        <name>Ca(2+)</name>
        <dbReference type="ChEBI" id="CHEBI:29108"/>
    </ligand>
</feature>
<feature type="compositionally biased region" description="Basic and acidic residues" evidence="20">
    <location>
        <begin position="2237"/>
        <end position="2252"/>
    </location>
</feature>
<feature type="region of interest" description="Disordered" evidence="20">
    <location>
        <begin position="1674"/>
        <end position="1694"/>
    </location>
</feature>
<feature type="binding site" evidence="17">
    <location>
        <position position="629"/>
    </location>
    <ligand>
        <name>Ca(2+)</name>
        <dbReference type="ChEBI" id="CHEBI:29108"/>
    </ligand>
</feature>
<feature type="compositionally biased region" description="Polar residues" evidence="20">
    <location>
        <begin position="2170"/>
        <end position="2179"/>
    </location>
</feature>
<dbReference type="GO" id="GO:0098703">
    <property type="term" value="P:calcium ion import across plasma membrane"/>
    <property type="evidence" value="ECO:0007669"/>
    <property type="project" value="TreeGrafter"/>
</dbReference>
<feature type="compositionally biased region" description="Polar residues" evidence="20">
    <location>
        <begin position="1680"/>
        <end position="1694"/>
    </location>
</feature>
<feature type="transmembrane region" description="Helical" evidence="21">
    <location>
        <begin position="1233"/>
        <end position="1256"/>
    </location>
</feature>
<evidence type="ECO:0000256" key="21">
    <source>
        <dbReference type="SAM" id="Phobius"/>
    </source>
</evidence>
<accession>A0A6F9D7L7</accession>
<keyword evidence="12" id="KW-0406">Ion transport</keyword>
<proteinExistence type="evidence at transcript level"/>
<feature type="compositionally biased region" description="Basic and acidic residues" evidence="20">
    <location>
        <begin position="1773"/>
        <end position="1782"/>
    </location>
</feature>
<evidence type="ECO:0000256" key="2">
    <source>
        <dbReference type="ARBA" id="ARBA00022448"/>
    </source>
</evidence>
<evidence type="ECO:0000256" key="9">
    <source>
        <dbReference type="ARBA" id="ARBA00022837"/>
    </source>
</evidence>
<evidence type="ECO:0000256" key="6">
    <source>
        <dbReference type="ARBA" id="ARBA00022692"/>
    </source>
</evidence>
<feature type="region of interest" description="Disordered" evidence="20">
    <location>
        <begin position="1968"/>
        <end position="1995"/>
    </location>
</feature>
<dbReference type="PRINTS" id="PR00167">
    <property type="entry name" value="CACHANNEL"/>
</dbReference>
<evidence type="ECO:0000256" key="17">
    <source>
        <dbReference type="PIRSR" id="PIRSR602077-1"/>
    </source>
</evidence>
<dbReference type="Pfam" id="PF00520">
    <property type="entry name" value="Ion_trans"/>
    <property type="match status" value="4"/>
</dbReference>
<dbReference type="InterPro" id="IPR027359">
    <property type="entry name" value="Volt_channel_dom_sf"/>
</dbReference>
<evidence type="ECO:0000256" key="11">
    <source>
        <dbReference type="ARBA" id="ARBA00022989"/>
    </source>
</evidence>
<feature type="transmembrane region" description="Helical" evidence="21">
    <location>
        <begin position="51"/>
        <end position="69"/>
    </location>
</feature>
<feature type="compositionally biased region" description="Basic and acidic residues" evidence="20">
    <location>
        <begin position="784"/>
        <end position="804"/>
    </location>
</feature>
<organism evidence="23">
    <name type="scientific">Phallusia mammillata</name>
    <dbReference type="NCBI Taxonomy" id="59560"/>
    <lineage>
        <taxon>Eukaryota</taxon>
        <taxon>Metazoa</taxon>
        <taxon>Chordata</taxon>
        <taxon>Tunicata</taxon>
        <taxon>Ascidiacea</taxon>
        <taxon>Phlebobranchia</taxon>
        <taxon>Ascidiidae</taxon>
        <taxon>Phallusia</taxon>
    </lineage>
</organism>
<dbReference type="InterPro" id="IPR014873">
    <property type="entry name" value="VDCC_a1su_IQ"/>
</dbReference>
<feature type="compositionally biased region" description="Basic residues" evidence="20">
    <location>
        <begin position="2331"/>
        <end position="2342"/>
    </location>
</feature>
<keyword evidence="9 17" id="KW-0106">Calcium</keyword>
<feature type="region of interest" description="Disordered" evidence="20">
    <location>
        <begin position="2040"/>
        <end position="2077"/>
    </location>
</feature>
<dbReference type="SUPFAM" id="SSF81324">
    <property type="entry name" value="Voltage-gated potassium channels"/>
    <property type="match status" value="4"/>
</dbReference>
<dbReference type="Gene3D" id="1.10.287.70">
    <property type="match status" value="4"/>
</dbReference>
<feature type="transmembrane region" description="Helical" evidence="21">
    <location>
        <begin position="1460"/>
        <end position="1484"/>
    </location>
</feature>
<evidence type="ECO:0000256" key="13">
    <source>
        <dbReference type="ARBA" id="ARBA00023136"/>
    </source>
</evidence>
<dbReference type="Gene3D" id="1.20.120.350">
    <property type="entry name" value="Voltage-gated potassium channels. Chain C"/>
    <property type="match status" value="4"/>
</dbReference>
<feature type="region of interest" description="Disordered" evidence="20">
    <location>
        <begin position="684"/>
        <end position="712"/>
    </location>
</feature>
<feature type="transmembrane region" description="Helical" evidence="21">
    <location>
        <begin position="118"/>
        <end position="138"/>
    </location>
</feature>
<dbReference type="FunFam" id="1.20.120.350:FF:000015">
    <property type="entry name" value="Voltage-dependent N-type calcium channel subunit alpha"/>
    <property type="match status" value="1"/>
</dbReference>
<dbReference type="InterPro" id="IPR002048">
    <property type="entry name" value="EF_hand_dom"/>
</dbReference>
<keyword evidence="14 18" id="KW-0325">Glycoprotein</keyword>
<feature type="compositionally biased region" description="Basic residues" evidence="20">
    <location>
        <begin position="2181"/>
        <end position="2192"/>
    </location>
</feature>
<feature type="domain" description="EF-hand" evidence="22">
    <location>
        <begin position="1500"/>
        <end position="1535"/>
    </location>
</feature>
<feature type="compositionally biased region" description="Basic and acidic residues" evidence="20">
    <location>
        <begin position="693"/>
        <end position="709"/>
    </location>
</feature>
<evidence type="ECO:0000256" key="18">
    <source>
        <dbReference type="PIRSR" id="PIRSR602077-3"/>
    </source>
</evidence>
<evidence type="ECO:0000256" key="3">
    <source>
        <dbReference type="ARBA" id="ARBA00022553"/>
    </source>
</evidence>
<feature type="compositionally biased region" description="Polar residues" evidence="20">
    <location>
        <begin position="2056"/>
        <end position="2066"/>
    </location>
</feature>
<evidence type="ECO:0000256" key="12">
    <source>
        <dbReference type="ARBA" id="ARBA00023065"/>
    </source>
</evidence>
<feature type="transmembrane region" description="Helical" evidence="21">
    <location>
        <begin position="951"/>
        <end position="972"/>
    </location>
</feature>
<feature type="transmembrane region" description="Helical" evidence="21">
    <location>
        <begin position="449"/>
        <end position="467"/>
    </location>
</feature>
<comment type="similarity">
    <text evidence="19">Belongs to the calcium channel alpha-1 subunit (TC 1.A.1.11) family.</text>
</comment>
<dbReference type="InterPro" id="IPR050599">
    <property type="entry name" value="VDCC_alpha-1_subunit"/>
</dbReference>
<keyword evidence="6 21" id="KW-0812">Transmembrane</keyword>
<dbReference type="EMBL" id="LR783535">
    <property type="protein sequence ID" value="CAB3227400.1"/>
    <property type="molecule type" value="mRNA"/>
</dbReference>
<dbReference type="Pfam" id="PF16905">
    <property type="entry name" value="GPHH"/>
    <property type="match status" value="1"/>
</dbReference>
<feature type="transmembrane region" description="Helical" evidence="21">
    <location>
        <begin position="89"/>
        <end position="111"/>
    </location>
</feature>
<keyword evidence="5 19" id="KW-0107">Calcium channel</keyword>
<dbReference type="InterPro" id="IPR002077">
    <property type="entry name" value="VDCCAlpha1"/>
</dbReference>
<evidence type="ECO:0000256" key="14">
    <source>
        <dbReference type="ARBA" id="ARBA00023180"/>
    </source>
</evidence>
<feature type="region of interest" description="Disordered" evidence="20">
    <location>
        <begin position="1884"/>
        <end position="1927"/>
    </location>
</feature>
<feature type="transmembrane region" description="Helical" evidence="21">
    <location>
        <begin position="512"/>
        <end position="532"/>
    </location>
</feature>
<feature type="compositionally biased region" description="Basic and acidic residues" evidence="20">
    <location>
        <begin position="2193"/>
        <end position="2223"/>
    </location>
</feature>
<dbReference type="GO" id="GO:0045202">
    <property type="term" value="C:synapse"/>
    <property type="evidence" value="ECO:0007669"/>
    <property type="project" value="GOC"/>
</dbReference>
<keyword evidence="7 17" id="KW-0479">Metal-binding</keyword>
<dbReference type="FunFam" id="1.10.287.70:FF:000059">
    <property type="entry name" value="Voltage-dependent N-type calcium channel subunit alpha"/>
    <property type="match status" value="1"/>
</dbReference>
<dbReference type="InterPro" id="IPR031649">
    <property type="entry name" value="GPHH_dom"/>
</dbReference>
<dbReference type="GO" id="GO:0005891">
    <property type="term" value="C:voltage-gated calcium channel complex"/>
    <property type="evidence" value="ECO:0007669"/>
    <property type="project" value="InterPro"/>
</dbReference>
<feature type="transmembrane region" description="Helical" evidence="21">
    <location>
        <begin position="652"/>
        <end position="676"/>
    </location>
</feature>
<feature type="compositionally biased region" description="Acidic residues" evidence="20">
    <location>
        <begin position="2224"/>
        <end position="2233"/>
    </location>
</feature>
<feature type="transmembrane region" description="Helical" evidence="21">
    <location>
        <begin position="300"/>
        <end position="322"/>
    </location>
</feature>
<name>A0A6F9D7L7_9ASCI</name>
<feature type="transmembrane region" description="Helical" evidence="21">
    <location>
        <begin position="1268"/>
        <end position="1291"/>
    </location>
</feature>
<keyword evidence="11 21" id="KW-1133">Transmembrane helix</keyword>
<feature type="transmembrane region" description="Helical" evidence="21">
    <location>
        <begin position="912"/>
        <end position="931"/>
    </location>
</feature>
<feature type="compositionally biased region" description="Basic and acidic residues" evidence="20">
    <location>
        <begin position="2156"/>
        <end position="2167"/>
    </location>
</feature>
<feature type="glycosylation site" description="N-linked (GlcNAc...) asparagine" evidence="18">
    <location>
        <position position="246"/>
    </location>
</feature>
<keyword evidence="15" id="KW-0407">Ion channel</keyword>
<feature type="transmembrane region" description="Helical" evidence="21">
    <location>
        <begin position="1415"/>
        <end position="1439"/>
    </location>
</feature>
<protein>
    <recommendedName>
        <fullName evidence="16">Voltage-dependent calcium channel type A subunit alpha-1</fullName>
    </recommendedName>
</protein>
<evidence type="ECO:0000313" key="23">
    <source>
        <dbReference type="EMBL" id="CAB3227400.1"/>
    </source>
</evidence>
<keyword evidence="13 21" id="KW-0472">Membrane</keyword>
<evidence type="ECO:0000256" key="19">
    <source>
        <dbReference type="RuleBase" id="RU003808"/>
    </source>
</evidence>
<dbReference type="Gene3D" id="6.10.250.2500">
    <property type="match status" value="1"/>
</dbReference>
<feature type="transmembrane region" description="Helical" evidence="21">
    <location>
        <begin position="1303"/>
        <end position="1322"/>
    </location>
</feature>
<evidence type="ECO:0000256" key="20">
    <source>
        <dbReference type="SAM" id="MobiDB-lite"/>
    </source>
</evidence>
<keyword evidence="3" id="KW-0597">Phosphoprotein</keyword>
<dbReference type="GO" id="GO:0005509">
    <property type="term" value="F:calcium ion binding"/>
    <property type="evidence" value="ECO:0007669"/>
    <property type="project" value="InterPro"/>
</dbReference>
<dbReference type="FunFam" id="1.10.238.10:FF:000063">
    <property type="entry name" value="Voltage-dependent N-type calcium channel subunit alpha"/>
    <property type="match status" value="1"/>
</dbReference>
<evidence type="ECO:0000256" key="5">
    <source>
        <dbReference type="ARBA" id="ARBA00022673"/>
    </source>
</evidence>
<dbReference type="Gene3D" id="1.10.238.10">
    <property type="entry name" value="EF-hand"/>
    <property type="match status" value="1"/>
</dbReference>
<dbReference type="FunFam" id="1.10.287.70:FF:000023">
    <property type="entry name" value="Voltage-dependent R-type calcium channel subunit alpha"/>
    <property type="match status" value="1"/>
</dbReference>
<dbReference type="Pfam" id="PF08763">
    <property type="entry name" value="Ca_chan_IQ"/>
    <property type="match status" value="1"/>
</dbReference>
<feature type="compositionally biased region" description="Basic and acidic residues" evidence="20">
    <location>
        <begin position="734"/>
        <end position="743"/>
    </location>
</feature>
<keyword evidence="10 19" id="KW-0851">Voltage-gated channel</keyword>
<dbReference type="FunFam" id="1.20.120.350:FF:000013">
    <property type="entry name" value="Voltage-dependent N-type calcium channel subunit alpha"/>
    <property type="match status" value="1"/>
</dbReference>
<feature type="region of interest" description="Disordered" evidence="20">
    <location>
        <begin position="860"/>
        <end position="883"/>
    </location>
</feature>
<feature type="compositionally biased region" description="Basic residues" evidence="20">
    <location>
        <begin position="2144"/>
        <end position="2155"/>
    </location>
</feature>
<feature type="transmembrane region" description="Helical" evidence="21">
    <location>
        <begin position="1047"/>
        <end position="1069"/>
    </location>
</feature>
<feature type="compositionally biased region" description="Polar residues" evidence="20">
    <location>
        <begin position="2105"/>
        <end position="2121"/>
    </location>
</feature>
<feature type="compositionally biased region" description="Acidic residues" evidence="20">
    <location>
        <begin position="2270"/>
        <end position="2286"/>
    </location>
</feature>
<evidence type="ECO:0000259" key="22">
    <source>
        <dbReference type="PROSITE" id="PS50222"/>
    </source>
</evidence>
<feature type="transmembrane region" description="Helical" evidence="21">
    <location>
        <begin position="575"/>
        <end position="597"/>
    </location>
</feature>
<feature type="binding site" evidence="17">
    <location>
        <position position="1131"/>
    </location>
    <ligand>
        <name>Ca(2+)</name>
        <dbReference type="ChEBI" id="CHEBI:29108"/>
    </ligand>
</feature>
<feature type="transmembrane region" description="Helical" evidence="21">
    <location>
        <begin position="1160"/>
        <end position="1185"/>
    </location>
</feature>
<dbReference type="FunFam" id="1.10.287.70:FF:000007">
    <property type="entry name" value="Voltage-dependent L-type calcium channel subunit alpha"/>
    <property type="match status" value="1"/>
</dbReference>
<feature type="transmembrane region" description="Helical" evidence="21">
    <location>
        <begin position="1373"/>
        <end position="1395"/>
    </location>
</feature>
<dbReference type="GO" id="GO:0007268">
    <property type="term" value="P:chemical synaptic transmission"/>
    <property type="evidence" value="ECO:0007669"/>
    <property type="project" value="TreeGrafter"/>
</dbReference>
<evidence type="ECO:0000256" key="16">
    <source>
        <dbReference type="ARBA" id="ARBA00069462"/>
    </source>
</evidence>
<feature type="transmembrane region" description="Helical" evidence="21">
    <location>
        <begin position="984"/>
        <end position="1001"/>
    </location>
</feature>
<gene>
    <name evidence="23" type="primary">Cacna1b-004</name>
</gene>
<keyword evidence="8" id="KW-0677">Repeat</keyword>
<evidence type="ECO:0000256" key="10">
    <source>
        <dbReference type="ARBA" id="ARBA00022882"/>
    </source>
</evidence>
<evidence type="ECO:0000256" key="15">
    <source>
        <dbReference type="ARBA" id="ARBA00023303"/>
    </source>
</evidence>
<feature type="transmembrane region" description="Helical" evidence="21">
    <location>
        <begin position="180"/>
        <end position="203"/>
    </location>
</feature>
<evidence type="ECO:0000256" key="4">
    <source>
        <dbReference type="ARBA" id="ARBA00022568"/>
    </source>
</evidence>
<evidence type="ECO:0000256" key="1">
    <source>
        <dbReference type="ARBA" id="ARBA00004141"/>
    </source>
</evidence>
<dbReference type="FunFam" id="1.20.120.350:FF:000011">
    <property type="entry name" value="Voltage-dependent N-type calcium channel subunit alpha"/>
    <property type="match status" value="1"/>
</dbReference>
<feature type="compositionally biased region" description="Basic and acidic residues" evidence="20">
    <location>
        <begin position="1978"/>
        <end position="1990"/>
    </location>
</feature>
<dbReference type="InterPro" id="IPR005821">
    <property type="entry name" value="Ion_trans_dom"/>
</dbReference>
<dbReference type="GO" id="GO:0008331">
    <property type="term" value="F:high voltage-gated calcium channel activity"/>
    <property type="evidence" value="ECO:0007669"/>
    <property type="project" value="TreeGrafter"/>
</dbReference>
<evidence type="ECO:0000256" key="8">
    <source>
        <dbReference type="ARBA" id="ARBA00022737"/>
    </source>
</evidence>
<feature type="compositionally biased region" description="Basic and acidic residues" evidence="20">
    <location>
        <begin position="2301"/>
        <end position="2311"/>
    </location>
</feature>
<dbReference type="PROSITE" id="PS50222">
    <property type="entry name" value="EF_HAND_2"/>
    <property type="match status" value="1"/>
</dbReference>
<dbReference type="PANTHER" id="PTHR45628">
    <property type="entry name" value="VOLTAGE-DEPENDENT CALCIUM CHANNEL TYPE A SUBUNIT ALPHA-1"/>
    <property type="match status" value="1"/>
</dbReference>
<evidence type="ECO:0000256" key="7">
    <source>
        <dbReference type="ARBA" id="ARBA00022723"/>
    </source>
</evidence>
<keyword evidence="2" id="KW-0813">Transport</keyword>
<sequence>MTLAQQARTMSYYNPIPKQQNCITANRSLFILGVDNAVRKLAKRIIEWPPFEYLILVTIVANCIVLALEEHLPKGDKTPRTLQLEDTESFFLCIFVVEAFVKIVALGFLLHKESYLRYGWNIMDFIVVVTGCVTYFNVSPTGSGFQTLRAVRVLRPLKLVSGIPSLQVVLKSIMKAMVPLLQIAVLLLFFIVVCSIVGLEIYIGKFHKTCYYTSNDEILRENQICTDNDTRAGDSLGVPQPYLCPNGTYCGEWELGPNYGITTFDNIIYSMLTVFQCITMEGWTDILYFANDAIGNSINWAYFMMLIIVGSFFMLNLVLGVLSGEFAKERERVENRLAFLKVRKKQQLDRELDGYLEWMQKAEEVILAEEDRTFEKSAMEAHRRKAAHRRSRADLLDSDESSFSDISSTGNPFTRSNPNAKPENSWIVWITRKEKRFRIKCRHLVKSPIFYWAVLCLVMLNTAFLSSVHYKQPQWWEDFLYYAEFVFLGLFSTEILVKIYGLGPRTYFRSSFNIFDFAVIIASIFEIIWSVMRPKASFGISVLRALRLLRIFKFTSAWSGLRNLVVSLMSSLRSIVSLIFLLFLFLVVFALLGMQIFGGQFSFPEGKPNSNFDSFPSAILTVFQILTGEDWNVVMYDGVRATGGVNGGGLPWSLYFVFLVLFGNYTLLNVFLAIAVDNLANAQELSKDEEDEKDSKEAKKALRVAREMEPVSPGSMENLRMELDMKGPRSRGGVWERRQTEIRKQRRSMRRGSGGAPSDDDSDDDLYVPGERRSGKYFDISGNAREEPSETNVELKADRSEHSSLTRQASEEEGNNTTASIPVTENHIRRGSIRMGNSITSYPTGVNDDILTRPPLRTNITPLTVEEGNPASTAENDDNDDDGPKPILPYSSMFIFSSDNPIRLACHYIVNLRYFETTILVIIGLSSLTLATEDPVSKDSKRNNVLKYFDYIFTAVFTFEMVMKMIDLGLVLHPGSYFHSFWNILDFVVVCSALIGFALTASDNPQLDLGVIKSFRVLRVLRPLKTIKRLPKLKAVFLCVVNAFRNVATILIVYMLFMFIFAVIAVELFKGKFFYCTDETKHYKDDCRGEFISEHEDGTSHRVPREWLQRDFHFDNVLFSFLTLFVISTGEGWPDVLWHSIESTYEDRGPEPGYRMEVSIFYIVFFIVFPFFFVNIFVAFIIITFQDEGDRAMSNCSLEKNERACVDFAISSKPLTRFMPANKHTLQYHVWKIVVSPVFEWIIMSLIVLNTIVLMLKDNNMNKSYEDALHVLNIVFTALFSLECFIKMFAYGPLNYFRDAWNIFDFITVVGSIADVMITLIAHANPQVEHDASGFINLSFLRLFRAARLIKLLRQGETIRILLWTFVQSIKALPYVCLLIVMLFFIYAIIGMQLFGNIKLDPDSQINHHNNFRHIIQALMLLFRAATGEAWQGVMLACVSADCDPESGIDKEKGCGSVIAYIYFTSFIFFCSFLMLNLFVAVIMDNFEYLTRDSSILGPHHLDEYIRVWAEYDPQATGYIKYTEMFTMLRHMEPPLGFGKNCPYRVAYRRLIQMNMPIDENKQVNFTTTLLALIRTSLKIKMLPQDGAGADKTYRDQWQLDQELRKEILLAWPNLPPKKMNLLLPPEEESQITVGKVYGAMLMFEHWRAYKSRRDGKASTLAPRPTLFQRMTVPGASAHNLEQGNLSGSRRPSRNSLASVVSAISANAGVNLPHGCGSLTQYGSGETTPYTSPVHERKNQLQVPTPEKMPQNKPQIPAESEASNSNLQQYETESSRQSDTGRTDLIYDSDDTNGLCMSPDELHPYNETYQTTTLIDFDRAEETSSPFINVTSCSPCSREWTEHYDVTDAHYAITKGRYRSSDDEETLSACQRRSRAISMPRLHDSSMEESYDLEPLENSGLKRSFSTLPMDPGPRPASPRSPDMRRDVMSDDESCDDAFMYDLRHTQSCRFYEPQPADDVGNRYVTHASSPRHIPRQRTSEQRHHVDSDFPQHGVAYDPRLRHESFADYSTRSASTSALVPRDRRGEEVIRDEHTRYCPPVSASMRFPPKRRFLPQTPNRPSQVMQRMTKEDTTSSTSEYMDYVHPEQQHYSSYSHLQREPQLPPQTNRYQTLPTNNSSLQECDPYFRSGEKYPISSERERRLPTSKKRGLYRPRSKSEQYEWEEPHPPSSNRRCSSPKSRPGRRTLPRLHSSRRENPFSREDPEDFERSELPCEMGWKREDENLFTDEESNNDEATNERQRSIFFESKSDAGGELSSKNSRISFRRNLDEEDGYEDQDVAPDYEEQLLLSRRQSIEDLAEELRPPLDAGRRTRSPPTSPELDSLPNSVRRNVRNSPRHGHSMKSADSRVKGIHMV</sequence>
<reference evidence="23" key="1">
    <citation type="submission" date="2020-04" db="EMBL/GenBank/DDBJ databases">
        <authorList>
            <person name="Neveu A P."/>
        </authorList>
    </citation>
    <scope>NUCLEOTIDE SEQUENCE</scope>
    <source>
        <tissue evidence="23">Whole embryo</tissue>
    </source>
</reference>
<feature type="region of interest" description="Disordered" evidence="20">
    <location>
        <begin position="2090"/>
        <end position="2356"/>
    </location>
</feature>
<feature type="region of interest" description="Disordered" evidence="20">
    <location>
        <begin position="725"/>
        <end position="819"/>
    </location>
</feature>